<feature type="region of interest" description="Disordered" evidence="2">
    <location>
        <begin position="69"/>
        <end position="95"/>
    </location>
</feature>
<evidence type="ECO:0000256" key="1">
    <source>
        <dbReference type="ARBA" id="ARBA00004167"/>
    </source>
</evidence>
<keyword evidence="3" id="KW-1133">Transmembrane helix</keyword>
<dbReference type="NCBIfam" id="TIGR02532">
    <property type="entry name" value="IV_pilin_GFxxxE"/>
    <property type="match status" value="1"/>
</dbReference>
<keyword evidence="5" id="KW-1185">Reference proteome</keyword>
<dbReference type="AlphaFoldDB" id="A0A3N1PH82"/>
<evidence type="ECO:0000313" key="5">
    <source>
        <dbReference type="Proteomes" id="UP000268033"/>
    </source>
</evidence>
<dbReference type="InterPro" id="IPR012902">
    <property type="entry name" value="N_methyl_site"/>
</dbReference>
<feature type="transmembrane region" description="Helical" evidence="3">
    <location>
        <begin position="12"/>
        <end position="37"/>
    </location>
</feature>
<comment type="caution">
    <text evidence="4">The sequence shown here is derived from an EMBL/GenBank/DDBJ whole genome shotgun (WGS) entry which is preliminary data.</text>
</comment>
<comment type="subcellular location">
    <subcellularLocation>
        <location evidence="1">Membrane</location>
        <topology evidence="1">Single-pass membrane protein</topology>
    </subcellularLocation>
</comment>
<dbReference type="Pfam" id="PF07963">
    <property type="entry name" value="N_methyl"/>
    <property type="match status" value="1"/>
</dbReference>
<sequence length="176" mass="19078">MLRRQQAGVTLLELVVGMVVLGIAITLISASLLPLAVRSTDPWHQVRAAELGQSLLNSILARRFDQQSPLSGRRCDDTGTPPVPACSSTLGPDSEPSWHDYNDVDDFNGLSLSGAQVVDNLDPSLADIYNQYRVQVTVVYDGAALGLDNRQAKRINVAVTTPEGNDIVFSAYRGNW</sequence>
<evidence type="ECO:0000313" key="4">
    <source>
        <dbReference type="EMBL" id="ROQ30832.1"/>
    </source>
</evidence>
<dbReference type="GO" id="GO:0016020">
    <property type="term" value="C:membrane"/>
    <property type="evidence" value="ECO:0007669"/>
    <property type="project" value="UniProtKB-SubCell"/>
</dbReference>
<name>A0A3N1PH82_9GAMM</name>
<proteinExistence type="predicted"/>
<gene>
    <name evidence="4" type="ORF">EDC28_101525</name>
</gene>
<dbReference type="STRING" id="584787.GCA_001247655_03575"/>
<dbReference type="Proteomes" id="UP000268033">
    <property type="component" value="Unassembled WGS sequence"/>
</dbReference>
<evidence type="ECO:0000256" key="3">
    <source>
        <dbReference type="SAM" id="Phobius"/>
    </source>
</evidence>
<dbReference type="EMBL" id="RJUL01000001">
    <property type="protein sequence ID" value="ROQ30832.1"/>
    <property type="molecule type" value="Genomic_DNA"/>
</dbReference>
<accession>A0A3N1PH82</accession>
<protein>
    <submittedName>
        <fullName evidence="4">MSHA pilin protein MshD</fullName>
    </submittedName>
</protein>
<dbReference type="PROSITE" id="PS00409">
    <property type="entry name" value="PROKAR_NTER_METHYL"/>
    <property type="match status" value="1"/>
</dbReference>
<evidence type="ECO:0000256" key="2">
    <source>
        <dbReference type="SAM" id="MobiDB-lite"/>
    </source>
</evidence>
<dbReference type="RefSeq" id="WP_123420550.1">
    <property type="nucleotide sequence ID" value="NZ_RJUL01000001.1"/>
</dbReference>
<keyword evidence="3" id="KW-0812">Transmembrane</keyword>
<organism evidence="4 5">
    <name type="scientific">Gallaecimonas pentaromativorans</name>
    <dbReference type="NCBI Taxonomy" id="584787"/>
    <lineage>
        <taxon>Bacteria</taxon>
        <taxon>Pseudomonadati</taxon>
        <taxon>Pseudomonadota</taxon>
        <taxon>Gammaproteobacteria</taxon>
        <taxon>Enterobacterales</taxon>
        <taxon>Gallaecimonadaceae</taxon>
        <taxon>Gallaecimonas</taxon>
    </lineage>
</organism>
<reference evidence="4 5" key="1">
    <citation type="submission" date="2018-11" db="EMBL/GenBank/DDBJ databases">
        <title>Genomic Encyclopedia of Type Strains, Phase IV (KMG-IV): sequencing the most valuable type-strain genomes for metagenomic binning, comparative biology and taxonomic classification.</title>
        <authorList>
            <person name="Goeker M."/>
        </authorList>
    </citation>
    <scope>NUCLEOTIDE SEQUENCE [LARGE SCALE GENOMIC DNA]</scope>
    <source>
        <strain evidence="4 5">DSM 21945</strain>
    </source>
</reference>
<keyword evidence="3" id="KW-0472">Membrane</keyword>